<comment type="function">
    <text evidence="1 7">Clathrin is the major protein of the polyhedral coat of coated pits and vesicles.</text>
</comment>
<accession>A0AAN7R990</accession>
<dbReference type="GO" id="GO:0032050">
    <property type="term" value="F:clathrin heavy chain binding"/>
    <property type="evidence" value="ECO:0007669"/>
    <property type="project" value="TreeGrafter"/>
</dbReference>
<evidence type="ECO:0000256" key="6">
    <source>
        <dbReference type="ARBA" id="ARBA00023329"/>
    </source>
</evidence>
<evidence type="ECO:0000313" key="10">
    <source>
        <dbReference type="Proteomes" id="UP001346149"/>
    </source>
</evidence>
<comment type="similarity">
    <text evidence="3 7">Belongs to the clathrin light chain family.</text>
</comment>
<keyword evidence="10" id="KW-1185">Reference proteome</keyword>
<keyword evidence="6 7" id="KW-0968">Cytoplasmic vesicle</keyword>
<dbReference type="PANTHER" id="PTHR10639">
    <property type="entry name" value="CLATHRIN LIGHT CHAIN"/>
    <property type="match status" value="1"/>
</dbReference>
<gene>
    <name evidence="9" type="ORF">SAY86_029100</name>
</gene>
<proteinExistence type="inferred from homology"/>
<dbReference type="GO" id="GO:0030130">
    <property type="term" value="C:clathrin coat of trans-Golgi network vesicle"/>
    <property type="evidence" value="ECO:0007669"/>
    <property type="project" value="InterPro"/>
</dbReference>
<name>A0AAN7R990_TRANT</name>
<feature type="compositionally biased region" description="Low complexity" evidence="8">
    <location>
        <begin position="269"/>
        <end position="288"/>
    </location>
</feature>
<comment type="caution">
    <text evidence="9">The sequence shown here is derived from an EMBL/GenBank/DDBJ whole genome shotgun (WGS) entry which is preliminary data.</text>
</comment>
<keyword evidence="4 7" id="KW-0472">Membrane</keyword>
<dbReference type="GO" id="GO:0005198">
    <property type="term" value="F:structural molecule activity"/>
    <property type="evidence" value="ECO:0007669"/>
    <property type="project" value="InterPro"/>
</dbReference>
<feature type="compositionally biased region" description="Basic and acidic residues" evidence="8">
    <location>
        <begin position="251"/>
        <end position="264"/>
    </location>
</feature>
<dbReference type="GO" id="GO:0072583">
    <property type="term" value="P:clathrin-dependent endocytosis"/>
    <property type="evidence" value="ECO:0007669"/>
    <property type="project" value="TreeGrafter"/>
</dbReference>
<dbReference type="EMBL" id="JAXQNO010000006">
    <property type="protein sequence ID" value="KAK4796774.1"/>
    <property type="molecule type" value="Genomic_DNA"/>
</dbReference>
<reference evidence="9 10" key="1">
    <citation type="journal article" date="2023" name="Hortic Res">
        <title>Pangenome of water caltrop reveals structural variations and asymmetric subgenome divergence after allopolyploidization.</title>
        <authorList>
            <person name="Zhang X."/>
            <person name="Chen Y."/>
            <person name="Wang L."/>
            <person name="Yuan Y."/>
            <person name="Fang M."/>
            <person name="Shi L."/>
            <person name="Lu R."/>
            <person name="Comes H.P."/>
            <person name="Ma Y."/>
            <person name="Chen Y."/>
            <person name="Huang G."/>
            <person name="Zhou Y."/>
            <person name="Zheng Z."/>
            <person name="Qiu Y."/>
        </authorList>
    </citation>
    <scope>NUCLEOTIDE SEQUENCE [LARGE SCALE GENOMIC DNA]</scope>
    <source>
        <strain evidence="9">F231</strain>
    </source>
</reference>
<evidence type="ECO:0000256" key="1">
    <source>
        <dbReference type="ARBA" id="ARBA00003913"/>
    </source>
</evidence>
<dbReference type="Pfam" id="PF01086">
    <property type="entry name" value="Clathrin_lg_ch"/>
    <property type="match status" value="1"/>
</dbReference>
<dbReference type="GO" id="GO:0030132">
    <property type="term" value="C:clathrin coat of coated pit"/>
    <property type="evidence" value="ECO:0007669"/>
    <property type="project" value="InterPro"/>
</dbReference>
<keyword evidence="5 7" id="KW-0168">Coated pit</keyword>
<evidence type="ECO:0000256" key="8">
    <source>
        <dbReference type="SAM" id="MobiDB-lite"/>
    </source>
</evidence>
<evidence type="ECO:0000256" key="5">
    <source>
        <dbReference type="ARBA" id="ARBA00023176"/>
    </source>
</evidence>
<dbReference type="AlphaFoldDB" id="A0AAN7R990"/>
<feature type="region of interest" description="Disordered" evidence="8">
    <location>
        <begin position="199"/>
        <end position="299"/>
    </location>
</feature>
<organism evidence="9 10">
    <name type="scientific">Trapa natans</name>
    <name type="common">Water chestnut</name>
    <dbReference type="NCBI Taxonomy" id="22666"/>
    <lineage>
        <taxon>Eukaryota</taxon>
        <taxon>Viridiplantae</taxon>
        <taxon>Streptophyta</taxon>
        <taxon>Embryophyta</taxon>
        <taxon>Tracheophyta</taxon>
        <taxon>Spermatophyta</taxon>
        <taxon>Magnoliopsida</taxon>
        <taxon>eudicotyledons</taxon>
        <taxon>Gunneridae</taxon>
        <taxon>Pentapetalae</taxon>
        <taxon>rosids</taxon>
        <taxon>malvids</taxon>
        <taxon>Myrtales</taxon>
        <taxon>Lythraceae</taxon>
        <taxon>Trapa</taxon>
    </lineage>
</organism>
<dbReference type="Proteomes" id="UP001346149">
    <property type="component" value="Unassembled WGS sequence"/>
</dbReference>
<evidence type="ECO:0000313" key="9">
    <source>
        <dbReference type="EMBL" id="KAK4796774.1"/>
    </source>
</evidence>
<evidence type="ECO:0000256" key="7">
    <source>
        <dbReference type="RuleBase" id="RU363137"/>
    </source>
</evidence>
<dbReference type="GO" id="GO:0006886">
    <property type="term" value="P:intracellular protein transport"/>
    <property type="evidence" value="ECO:0007669"/>
    <property type="project" value="InterPro"/>
</dbReference>
<feature type="compositionally biased region" description="Basic residues" evidence="8">
    <location>
        <begin position="239"/>
        <end position="250"/>
    </location>
</feature>
<protein>
    <recommendedName>
        <fullName evidence="7">Clathrin light chain</fullName>
    </recommendedName>
</protein>
<dbReference type="InterPro" id="IPR000996">
    <property type="entry name" value="Clathrin_L-chain"/>
</dbReference>
<feature type="compositionally biased region" description="Basic and acidic residues" evidence="8">
    <location>
        <begin position="199"/>
        <end position="214"/>
    </location>
</feature>
<sequence length="299" mass="32879">MAAFVGDDLIPGEPIKPFHDDGYVGYDLRLSSQRFDSYSFGADSSPANGSSGDVFGSRTAHNDLAPDTIFVGAGGYSPEQNGKEFVGDFGVGHGPILPPPTDMQPDEGFALREWRRLNVIRLEEKEKMEKEMLLQILQEAEDYKIEFYRKRSLAVENNKASNREKEKLYTTSREKFHADAEKNYWKAITELIPNEVPTIEKRGKKEKEKEKEKPSIVVIQGPKPGKPTDLSRMRQILVKLKHNTPLHMKPKPPEAKEVKKDVKASGDVASTSAAPTLASATAATSAAPVGPLAASTVTG</sequence>
<evidence type="ECO:0000256" key="2">
    <source>
        <dbReference type="ARBA" id="ARBA00004180"/>
    </source>
</evidence>
<dbReference type="PANTHER" id="PTHR10639:SF24">
    <property type="entry name" value="CLATHRIN LIGHT CHAIN 3"/>
    <property type="match status" value="1"/>
</dbReference>
<evidence type="ECO:0000256" key="3">
    <source>
        <dbReference type="ARBA" id="ARBA00005263"/>
    </source>
</evidence>
<evidence type="ECO:0000256" key="4">
    <source>
        <dbReference type="ARBA" id="ARBA00023136"/>
    </source>
</evidence>
<comment type="subcellular location">
    <subcellularLocation>
        <location evidence="2 7">Cytoplasmic vesicle membrane</location>
        <topology evidence="2 7">Peripheral membrane protein</topology>
        <orientation evidence="2 7">Cytoplasmic side</orientation>
    </subcellularLocation>
    <subcellularLocation>
        <location evidence="7">Membrane</location>
        <location evidence="7">Coated pit</location>
        <topology evidence="7">Peripheral membrane protein</topology>
        <orientation evidence="7">Cytoplasmic side</orientation>
    </subcellularLocation>
    <text evidence="7">Cytoplasmic face of coated pits and vesicles.</text>
</comment>